<dbReference type="EMBL" id="PYDT01000008">
    <property type="protein sequence ID" value="THU53841.1"/>
    <property type="molecule type" value="Genomic_DNA"/>
</dbReference>
<evidence type="ECO:0000256" key="10">
    <source>
        <dbReference type="ARBA" id="ARBA00047761"/>
    </source>
</evidence>
<comment type="caution">
    <text evidence="15">The sequence shown here is derived from an EMBL/GenBank/DDBJ whole genome shotgun (WGS) entry which is preliminary data.</text>
</comment>
<feature type="domain" description="PPM-type phosphatase" evidence="14">
    <location>
        <begin position="179"/>
        <end position="426"/>
    </location>
</feature>
<keyword evidence="13" id="KW-0175">Coiled coil</keyword>
<dbReference type="SMART" id="SM00332">
    <property type="entry name" value="PP2Cc"/>
    <property type="match status" value="1"/>
</dbReference>
<dbReference type="Gene3D" id="3.60.40.10">
    <property type="entry name" value="PPM-type phosphatase domain"/>
    <property type="match status" value="1"/>
</dbReference>
<organism evidence="15 16">
    <name type="scientific">Musa balbisiana</name>
    <name type="common">Banana</name>
    <dbReference type="NCBI Taxonomy" id="52838"/>
    <lineage>
        <taxon>Eukaryota</taxon>
        <taxon>Viridiplantae</taxon>
        <taxon>Streptophyta</taxon>
        <taxon>Embryophyta</taxon>
        <taxon>Tracheophyta</taxon>
        <taxon>Spermatophyta</taxon>
        <taxon>Magnoliopsida</taxon>
        <taxon>Liliopsida</taxon>
        <taxon>Zingiberales</taxon>
        <taxon>Musaceae</taxon>
        <taxon>Musa</taxon>
    </lineage>
</organism>
<protein>
    <recommendedName>
        <fullName evidence="4">protein-serine/threonine phosphatase</fullName>
        <ecNumber evidence="4">3.1.3.16</ecNumber>
    </recommendedName>
</protein>
<evidence type="ECO:0000256" key="2">
    <source>
        <dbReference type="ARBA" id="ARBA00001946"/>
    </source>
</evidence>
<evidence type="ECO:0000256" key="4">
    <source>
        <dbReference type="ARBA" id="ARBA00013081"/>
    </source>
</evidence>
<dbReference type="Proteomes" id="UP000317650">
    <property type="component" value="Chromosome 10"/>
</dbReference>
<evidence type="ECO:0000313" key="16">
    <source>
        <dbReference type="Proteomes" id="UP000317650"/>
    </source>
</evidence>
<keyword evidence="9" id="KW-0464">Manganese</keyword>
<dbReference type="PROSITE" id="PS51746">
    <property type="entry name" value="PPM_2"/>
    <property type="match status" value="1"/>
</dbReference>
<name>A0A4S8IY51_MUSBA</name>
<evidence type="ECO:0000256" key="1">
    <source>
        <dbReference type="ARBA" id="ARBA00001936"/>
    </source>
</evidence>
<comment type="catalytic activity">
    <reaction evidence="10">
        <text>O-phospho-L-seryl-[protein] + H2O = L-seryl-[protein] + phosphate</text>
        <dbReference type="Rhea" id="RHEA:20629"/>
        <dbReference type="Rhea" id="RHEA-COMP:9863"/>
        <dbReference type="Rhea" id="RHEA-COMP:11604"/>
        <dbReference type="ChEBI" id="CHEBI:15377"/>
        <dbReference type="ChEBI" id="CHEBI:29999"/>
        <dbReference type="ChEBI" id="CHEBI:43474"/>
        <dbReference type="ChEBI" id="CHEBI:83421"/>
        <dbReference type="EC" id="3.1.3.16"/>
    </reaction>
</comment>
<comment type="similarity">
    <text evidence="3 12">Belongs to the PP2C family.</text>
</comment>
<reference evidence="15 16" key="1">
    <citation type="journal article" date="2019" name="Nat. Plants">
        <title>Genome sequencing of Musa balbisiana reveals subgenome evolution and function divergence in polyploid bananas.</title>
        <authorList>
            <person name="Yao X."/>
        </authorList>
    </citation>
    <scope>NUCLEOTIDE SEQUENCE [LARGE SCALE GENOMIC DNA]</scope>
    <source>
        <strain evidence="16">cv. DH-PKW</strain>
        <tissue evidence="15">Leaves</tissue>
    </source>
</reference>
<dbReference type="InterPro" id="IPR001932">
    <property type="entry name" value="PPM-type_phosphatase-like_dom"/>
</dbReference>
<accession>A0A4S8IY51</accession>
<feature type="coiled-coil region" evidence="13">
    <location>
        <begin position="227"/>
        <end position="254"/>
    </location>
</feature>
<sequence length="449" mass="49489">MVDPDEFRYSLCSRGRLLQVLRKYFSIVPCSGSPRRTFPAPAFSWKRVAELPVAANKRPNVSSDRKVHPVEDEVTGLLVSGTDGGVVSISSECKQPDSVVERASSLSKVGVKEEKVQENIEREEKSDPPVMRVVETTLPKTRRRPARIVIPKPSADTAFSVVGGEQDGVRTESEAEGSAYCVVSRRGQRHRMEDGYGVIPNIHGDDKQAFFGVFDGHGGRAAVDFVSEKLGKNILTALEELQKEENQMELAIKEGFLTTDREFLSQGVSSGACAATVLLKDGELHAANVGDCRVVMSRKGVADDLTDDHRAGREDERNRIENSGGYVTCRNGMWRVQDSLAVSRAIGDMNMKEWIISEPEIRKIHLTTDCESLILASDGLWDKVTSQEAVDVVSKHSSSMKSCKELIEISSNKGNRDDITVMAADDMEKMIWSHSKERSADAMLTGDLK</sequence>
<evidence type="ECO:0000256" key="11">
    <source>
        <dbReference type="ARBA" id="ARBA00048336"/>
    </source>
</evidence>
<keyword evidence="7" id="KW-0460">Magnesium</keyword>
<proteinExistence type="inferred from homology"/>
<evidence type="ECO:0000256" key="9">
    <source>
        <dbReference type="ARBA" id="ARBA00023211"/>
    </source>
</evidence>
<keyword evidence="5" id="KW-0479">Metal-binding</keyword>
<dbReference type="InterPro" id="IPR000222">
    <property type="entry name" value="PP2C_BS"/>
</dbReference>
<evidence type="ECO:0000256" key="13">
    <source>
        <dbReference type="SAM" id="Coils"/>
    </source>
</evidence>
<evidence type="ECO:0000259" key="14">
    <source>
        <dbReference type="PROSITE" id="PS51746"/>
    </source>
</evidence>
<evidence type="ECO:0000256" key="8">
    <source>
        <dbReference type="ARBA" id="ARBA00022912"/>
    </source>
</evidence>
<dbReference type="Pfam" id="PF00481">
    <property type="entry name" value="PP2C"/>
    <property type="match status" value="1"/>
</dbReference>
<keyword evidence="6 12" id="KW-0378">Hydrolase</keyword>
<dbReference type="InterPro" id="IPR036457">
    <property type="entry name" value="PPM-type-like_dom_sf"/>
</dbReference>
<evidence type="ECO:0000256" key="7">
    <source>
        <dbReference type="ARBA" id="ARBA00022842"/>
    </source>
</evidence>
<evidence type="ECO:0000256" key="5">
    <source>
        <dbReference type="ARBA" id="ARBA00022723"/>
    </source>
</evidence>
<keyword evidence="16" id="KW-1185">Reference proteome</keyword>
<dbReference type="FunFam" id="3.60.40.10:FF:000079">
    <property type="entry name" value="Probable protein phosphatase 2C 74"/>
    <property type="match status" value="1"/>
</dbReference>
<dbReference type="GO" id="GO:0004722">
    <property type="term" value="F:protein serine/threonine phosphatase activity"/>
    <property type="evidence" value="ECO:0007669"/>
    <property type="project" value="UniProtKB-EC"/>
</dbReference>
<dbReference type="CDD" id="cd00143">
    <property type="entry name" value="PP2Cc"/>
    <property type="match status" value="1"/>
</dbReference>
<comment type="cofactor">
    <cofactor evidence="1">
        <name>Mn(2+)</name>
        <dbReference type="ChEBI" id="CHEBI:29035"/>
    </cofactor>
</comment>
<dbReference type="AlphaFoldDB" id="A0A4S8IY51"/>
<evidence type="ECO:0000256" key="3">
    <source>
        <dbReference type="ARBA" id="ARBA00006702"/>
    </source>
</evidence>
<evidence type="ECO:0000256" key="6">
    <source>
        <dbReference type="ARBA" id="ARBA00022801"/>
    </source>
</evidence>
<dbReference type="InterPro" id="IPR015655">
    <property type="entry name" value="PP2C"/>
</dbReference>
<gene>
    <name evidence="15" type="ORF">C4D60_Mb10t18660</name>
</gene>
<dbReference type="PANTHER" id="PTHR13832">
    <property type="entry name" value="PROTEIN PHOSPHATASE 2C"/>
    <property type="match status" value="1"/>
</dbReference>
<keyword evidence="8 12" id="KW-0904">Protein phosphatase</keyword>
<evidence type="ECO:0000313" key="15">
    <source>
        <dbReference type="EMBL" id="THU53841.1"/>
    </source>
</evidence>
<comment type="catalytic activity">
    <reaction evidence="11">
        <text>O-phospho-L-threonyl-[protein] + H2O = L-threonyl-[protein] + phosphate</text>
        <dbReference type="Rhea" id="RHEA:47004"/>
        <dbReference type="Rhea" id="RHEA-COMP:11060"/>
        <dbReference type="Rhea" id="RHEA-COMP:11605"/>
        <dbReference type="ChEBI" id="CHEBI:15377"/>
        <dbReference type="ChEBI" id="CHEBI:30013"/>
        <dbReference type="ChEBI" id="CHEBI:43474"/>
        <dbReference type="ChEBI" id="CHEBI:61977"/>
        <dbReference type="EC" id="3.1.3.16"/>
    </reaction>
</comment>
<dbReference type="PANTHER" id="PTHR13832:SF559">
    <property type="entry name" value="PROTEIN PHOSPHATASE 2C 77-RELATED"/>
    <property type="match status" value="1"/>
</dbReference>
<dbReference type="STRING" id="52838.A0A4S8IY51"/>
<evidence type="ECO:0000256" key="12">
    <source>
        <dbReference type="RuleBase" id="RU003465"/>
    </source>
</evidence>
<dbReference type="GO" id="GO:0046872">
    <property type="term" value="F:metal ion binding"/>
    <property type="evidence" value="ECO:0007669"/>
    <property type="project" value="UniProtKB-KW"/>
</dbReference>
<dbReference type="EC" id="3.1.3.16" evidence="4"/>
<dbReference type="PROSITE" id="PS01032">
    <property type="entry name" value="PPM_1"/>
    <property type="match status" value="1"/>
</dbReference>
<dbReference type="SUPFAM" id="SSF81606">
    <property type="entry name" value="PP2C-like"/>
    <property type="match status" value="1"/>
</dbReference>
<comment type="cofactor">
    <cofactor evidence="2">
        <name>Mg(2+)</name>
        <dbReference type="ChEBI" id="CHEBI:18420"/>
    </cofactor>
</comment>